<dbReference type="GO" id="GO:0050661">
    <property type="term" value="F:NADP binding"/>
    <property type="evidence" value="ECO:0007669"/>
    <property type="project" value="InterPro"/>
</dbReference>
<dbReference type="Pfam" id="PF00855">
    <property type="entry name" value="PWWP"/>
    <property type="match status" value="1"/>
</dbReference>
<comment type="subcellular location">
    <subcellularLocation>
        <location evidence="1">Chromosome</location>
    </subcellularLocation>
</comment>
<dbReference type="PANTHER" id="PTHR43580:SF2">
    <property type="entry name" value="CYTOKINE-LIKE NUCLEAR FACTOR N-PAC"/>
    <property type="match status" value="1"/>
</dbReference>
<dbReference type="InterPro" id="IPR006115">
    <property type="entry name" value="6PGDH_NADP-bd"/>
</dbReference>
<evidence type="ECO:0000256" key="8">
    <source>
        <dbReference type="SAM" id="MobiDB-lite"/>
    </source>
</evidence>
<evidence type="ECO:0000313" key="11">
    <source>
        <dbReference type="Proteomes" id="UP001154329"/>
    </source>
</evidence>
<dbReference type="Gene3D" id="2.30.30.140">
    <property type="match status" value="1"/>
</dbReference>
<proteinExistence type="inferred from homology"/>
<dbReference type="FunFam" id="3.40.50.720:FF:000058">
    <property type="entry name" value="Putative oxidoreductase GLYR1 homolog"/>
    <property type="match status" value="1"/>
</dbReference>
<dbReference type="GO" id="GO:0003677">
    <property type="term" value="F:DNA binding"/>
    <property type="evidence" value="ECO:0007669"/>
    <property type="project" value="TreeGrafter"/>
</dbReference>
<evidence type="ECO:0000256" key="5">
    <source>
        <dbReference type="ARBA" id="ARBA00034140"/>
    </source>
</evidence>
<evidence type="ECO:0000256" key="1">
    <source>
        <dbReference type="ARBA" id="ARBA00004286"/>
    </source>
</evidence>
<dbReference type="InterPro" id="IPR051265">
    <property type="entry name" value="HIBADH-related_NP60_sf"/>
</dbReference>
<dbReference type="InterPro" id="IPR013328">
    <property type="entry name" value="6PGD_dom2"/>
</dbReference>
<dbReference type="EMBL" id="OU899035">
    <property type="protein sequence ID" value="CAH1724446.1"/>
    <property type="molecule type" value="Genomic_DNA"/>
</dbReference>
<dbReference type="AlphaFoldDB" id="A0A9P0J0R0"/>
<dbReference type="InterPro" id="IPR000313">
    <property type="entry name" value="PWWP_dom"/>
</dbReference>
<evidence type="ECO:0000256" key="7">
    <source>
        <dbReference type="ARBA" id="ARBA00082969"/>
    </source>
</evidence>
<evidence type="ECO:0000256" key="2">
    <source>
        <dbReference type="ARBA" id="ARBA00007598"/>
    </source>
</evidence>
<dbReference type="Pfam" id="PF03446">
    <property type="entry name" value="NAD_binding_2"/>
    <property type="match status" value="1"/>
</dbReference>
<dbReference type="SMART" id="SM00293">
    <property type="entry name" value="PWWP"/>
    <property type="match status" value="1"/>
</dbReference>
<dbReference type="PANTHER" id="PTHR43580">
    <property type="entry name" value="OXIDOREDUCTASE GLYR1-RELATED"/>
    <property type="match status" value="1"/>
</dbReference>
<sequence length="525" mass="57981">MTTDERYEVNDLVWAKMKGFPPWPGRVSEPTVQLTKKQKKNCKWIFFYGSNNYAWIELGCLKPYFQFKDTLTYSHKGQSFKDACKAIEEYISENNSNEGMRNGLSDTESRFENLVQTETPIYRPPEKTKKTSNARNASVSQNPVKAKKRPSKPVGSTSNGPKKDKPKKPRLNLRVGQSSSIPEVLSNVGLLNNQNNHSSPIRKNNTLLDRPEVVMPEVEQIDISTISKSLQNKEISASPLTFGFIGLGNMGSGIVKNLLESGHKVVLWNRTPDKCEKFEEFGAIVALTPSDVVGGADITFSCVSDPQVAKDMVFGNCGVLPEITKDKGFVEMTGIDPDTSQDICEAILNRGGRYLEAMIQGSKKDAEEGNLICIAAGDKSLFDDCKSSFDAISASATLIGDVGVASKLNLILHSIKAVSLAGLAEGMALADRANIPQNKVLEYLQKTSLNCPLLIEKGKAMMENNFQTNQALKHIQKDLNLSLNWSDVLEQPCPVMANVNEVFKHAKRLGYSDHDTSAVYIRTKF</sequence>
<reference evidence="10" key="2">
    <citation type="submission" date="2022-10" db="EMBL/GenBank/DDBJ databases">
        <authorList>
            <consortium name="ENA_rothamsted_submissions"/>
            <consortium name="culmorum"/>
            <person name="King R."/>
        </authorList>
    </citation>
    <scope>NUCLEOTIDE SEQUENCE</scope>
</reference>
<feature type="compositionally biased region" description="Polar residues" evidence="8">
    <location>
        <begin position="131"/>
        <end position="143"/>
    </location>
</feature>
<dbReference type="InterPro" id="IPR035501">
    <property type="entry name" value="GLYR1_PWWP"/>
</dbReference>
<dbReference type="SUPFAM" id="SSF63748">
    <property type="entry name" value="Tudor/PWWP/MBT"/>
    <property type="match status" value="1"/>
</dbReference>
<keyword evidence="3" id="KW-0158">Chromosome</keyword>
<dbReference type="GO" id="GO:0000785">
    <property type="term" value="C:chromatin"/>
    <property type="evidence" value="ECO:0007669"/>
    <property type="project" value="TreeGrafter"/>
</dbReference>
<protein>
    <recommendedName>
        <fullName evidence="5">Cytokine-like nuclear factor N-PAC</fullName>
    </recommendedName>
    <alternativeName>
        <fullName evidence="4">Glyoxylate reductase 1 homolog</fullName>
    </alternativeName>
    <alternativeName>
        <fullName evidence="7">Nuclear protein NP60 homolog</fullName>
    </alternativeName>
    <alternativeName>
        <fullName evidence="6">Putative oxidoreductase GLYR1 homolog</fullName>
    </alternativeName>
</protein>
<name>A0A9P0J0R0_APHGO</name>
<dbReference type="Pfam" id="PF14833">
    <property type="entry name" value="NAD_binding_11"/>
    <property type="match status" value="1"/>
</dbReference>
<dbReference type="CDD" id="cd05836">
    <property type="entry name" value="PWWP_GLYR1"/>
    <property type="match status" value="1"/>
</dbReference>
<keyword evidence="11" id="KW-1185">Reference proteome</keyword>
<dbReference type="Proteomes" id="UP001154329">
    <property type="component" value="Chromosome 2"/>
</dbReference>
<dbReference type="Gene3D" id="3.40.50.720">
    <property type="entry name" value="NAD(P)-binding Rossmann-like Domain"/>
    <property type="match status" value="1"/>
</dbReference>
<reference evidence="10" key="1">
    <citation type="submission" date="2022-02" db="EMBL/GenBank/DDBJ databases">
        <authorList>
            <person name="King R."/>
        </authorList>
    </citation>
    <scope>NUCLEOTIDE SEQUENCE</scope>
</reference>
<dbReference type="SUPFAM" id="SSF51735">
    <property type="entry name" value="NAD(P)-binding Rossmann-fold domains"/>
    <property type="match status" value="1"/>
</dbReference>
<dbReference type="GO" id="GO:0051287">
    <property type="term" value="F:NAD binding"/>
    <property type="evidence" value="ECO:0007669"/>
    <property type="project" value="InterPro"/>
</dbReference>
<evidence type="ECO:0000259" key="9">
    <source>
        <dbReference type="PROSITE" id="PS50812"/>
    </source>
</evidence>
<comment type="similarity">
    <text evidence="2">Belongs to the HIBADH-related family. NP60 subfamily.</text>
</comment>
<dbReference type="InterPro" id="IPR036291">
    <property type="entry name" value="NAD(P)-bd_dom_sf"/>
</dbReference>
<gene>
    <name evidence="10" type="ORF">APHIGO_LOCUS5742</name>
</gene>
<accession>A0A9P0J0R0</accession>
<evidence type="ECO:0000256" key="6">
    <source>
        <dbReference type="ARBA" id="ARBA00078412"/>
    </source>
</evidence>
<dbReference type="InterPro" id="IPR008927">
    <property type="entry name" value="6-PGluconate_DH-like_C_sf"/>
</dbReference>
<dbReference type="OrthoDB" id="21615at2759"/>
<evidence type="ECO:0000313" key="10">
    <source>
        <dbReference type="EMBL" id="CAH1724446.1"/>
    </source>
</evidence>
<feature type="domain" description="PWWP" evidence="9">
    <location>
        <begin position="9"/>
        <end position="67"/>
    </location>
</feature>
<dbReference type="InterPro" id="IPR029154">
    <property type="entry name" value="HIBADH-like_NADP-bd"/>
</dbReference>
<dbReference type="GO" id="GO:0140673">
    <property type="term" value="P:transcription elongation-coupled chromatin remodeling"/>
    <property type="evidence" value="ECO:0007669"/>
    <property type="project" value="TreeGrafter"/>
</dbReference>
<dbReference type="GO" id="GO:0031491">
    <property type="term" value="F:nucleosome binding"/>
    <property type="evidence" value="ECO:0007669"/>
    <property type="project" value="TreeGrafter"/>
</dbReference>
<evidence type="ECO:0000256" key="3">
    <source>
        <dbReference type="ARBA" id="ARBA00022454"/>
    </source>
</evidence>
<feature type="region of interest" description="Disordered" evidence="8">
    <location>
        <begin position="116"/>
        <end position="177"/>
    </location>
</feature>
<evidence type="ECO:0000256" key="4">
    <source>
        <dbReference type="ARBA" id="ARBA00030287"/>
    </source>
</evidence>
<dbReference type="Gene3D" id="1.10.1040.10">
    <property type="entry name" value="N-(1-d-carboxylethyl)-l-norvaline Dehydrogenase, domain 2"/>
    <property type="match status" value="1"/>
</dbReference>
<dbReference type="SUPFAM" id="SSF48179">
    <property type="entry name" value="6-phosphogluconate dehydrogenase C-terminal domain-like"/>
    <property type="match status" value="1"/>
</dbReference>
<organism evidence="10 11">
    <name type="scientific">Aphis gossypii</name>
    <name type="common">Cotton aphid</name>
    <dbReference type="NCBI Taxonomy" id="80765"/>
    <lineage>
        <taxon>Eukaryota</taxon>
        <taxon>Metazoa</taxon>
        <taxon>Ecdysozoa</taxon>
        <taxon>Arthropoda</taxon>
        <taxon>Hexapoda</taxon>
        <taxon>Insecta</taxon>
        <taxon>Pterygota</taxon>
        <taxon>Neoptera</taxon>
        <taxon>Paraneoptera</taxon>
        <taxon>Hemiptera</taxon>
        <taxon>Sternorrhyncha</taxon>
        <taxon>Aphidomorpha</taxon>
        <taxon>Aphidoidea</taxon>
        <taxon>Aphididae</taxon>
        <taxon>Aphidini</taxon>
        <taxon>Aphis</taxon>
        <taxon>Aphis</taxon>
    </lineage>
</organism>
<dbReference type="PROSITE" id="PS50812">
    <property type="entry name" value="PWWP"/>
    <property type="match status" value="1"/>
</dbReference>